<accession>A0A917WPL8</accession>
<name>A0A917WPL8_9BACI</name>
<sequence length="68" mass="8099">MKDFARYKIFIVMGGFHLLAFIGLGYLIVTKFPDNKLAIFIEILLVFGMIMNYVFYRYFKKIYANIED</sequence>
<dbReference type="OrthoDB" id="2973508at2"/>
<evidence type="ECO:0000256" key="1">
    <source>
        <dbReference type="SAM" id="Phobius"/>
    </source>
</evidence>
<proteinExistence type="predicted"/>
<gene>
    <name evidence="2" type="ORF">GCM10011351_01220</name>
</gene>
<organism evidence="2 3">
    <name type="scientific">Paraliobacillus quinghaiensis</name>
    <dbReference type="NCBI Taxonomy" id="470815"/>
    <lineage>
        <taxon>Bacteria</taxon>
        <taxon>Bacillati</taxon>
        <taxon>Bacillota</taxon>
        <taxon>Bacilli</taxon>
        <taxon>Bacillales</taxon>
        <taxon>Bacillaceae</taxon>
        <taxon>Paraliobacillus</taxon>
    </lineage>
</organism>
<keyword evidence="1" id="KW-0472">Membrane</keyword>
<dbReference type="AlphaFoldDB" id="A0A917WPL8"/>
<comment type="caution">
    <text evidence="2">The sequence shown here is derived from an EMBL/GenBank/DDBJ whole genome shotgun (WGS) entry which is preliminary data.</text>
</comment>
<feature type="transmembrane region" description="Helical" evidence="1">
    <location>
        <begin position="7"/>
        <end position="29"/>
    </location>
</feature>
<reference evidence="2" key="1">
    <citation type="journal article" date="2014" name="Int. J. Syst. Evol. Microbiol.">
        <title>Complete genome sequence of Corynebacterium casei LMG S-19264T (=DSM 44701T), isolated from a smear-ripened cheese.</title>
        <authorList>
            <consortium name="US DOE Joint Genome Institute (JGI-PGF)"/>
            <person name="Walter F."/>
            <person name="Albersmeier A."/>
            <person name="Kalinowski J."/>
            <person name="Ruckert C."/>
        </authorList>
    </citation>
    <scope>NUCLEOTIDE SEQUENCE</scope>
    <source>
        <strain evidence="2">CGMCC 1.6333</strain>
    </source>
</reference>
<dbReference type="RefSeq" id="WP_117152672.1">
    <property type="nucleotide sequence ID" value="NZ_BMLG01000001.1"/>
</dbReference>
<dbReference type="Proteomes" id="UP000618460">
    <property type="component" value="Unassembled WGS sequence"/>
</dbReference>
<keyword evidence="3" id="KW-1185">Reference proteome</keyword>
<evidence type="ECO:0000313" key="2">
    <source>
        <dbReference type="EMBL" id="GGM19138.1"/>
    </source>
</evidence>
<keyword evidence="1" id="KW-1133">Transmembrane helix</keyword>
<reference evidence="2" key="2">
    <citation type="submission" date="2020-09" db="EMBL/GenBank/DDBJ databases">
        <authorList>
            <person name="Sun Q."/>
            <person name="Zhou Y."/>
        </authorList>
    </citation>
    <scope>NUCLEOTIDE SEQUENCE</scope>
    <source>
        <strain evidence="2">CGMCC 1.6333</strain>
    </source>
</reference>
<evidence type="ECO:0000313" key="3">
    <source>
        <dbReference type="Proteomes" id="UP000618460"/>
    </source>
</evidence>
<feature type="transmembrane region" description="Helical" evidence="1">
    <location>
        <begin position="35"/>
        <end position="56"/>
    </location>
</feature>
<protein>
    <submittedName>
        <fullName evidence="2">Uncharacterized protein</fullName>
    </submittedName>
</protein>
<keyword evidence="1" id="KW-0812">Transmembrane</keyword>
<dbReference type="EMBL" id="BMLG01000001">
    <property type="protein sequence ID" value="GGM19138.1"/>
    <property type="molecule type" value="Genomic_DNA"/>
</dbReference>